<dbReference type="PANTHER" id="PTHR38123:SF6">
    <property type="entry name" value="CELL WALL SERINE-THREONINE-RICH GALACTOMANNOPROTEIN MP1 (AFU_ORTHOLOGUE AFUA_4G03240)"/>
    <property type="match status" value="1"/>
</dbReference>
<feature type="transmembrane region" description="Helical" evidence="2">
    <location>
        <begin position="253"/>
        <end position="275"/>
    </location>
</feature>
<dbReference type="RefSeq" id="XP_045261973.1">
    <property type="nucleotide sequence ID" value="XM_045400322.1"/>
</dbReference>
<dbReference type="OMA" id="DGSICAY"/>
<dbReference type="Pfam" id="PF12296">
    <property type="entry name" value="HsbA"/>
    <property type="match status" value="1"/>
</dbReference>
<reference evidence="4" key="1">
    <citation type="journal article" date="2020" name="Phytopathology">
        <title>Genome sequence and comparative analysis of Colletotrichum gloeosporioides isolated from Liriodendron leaves.</title>
        <authorList>
            <person name="Fu F.F."/>
            <person name="Hao Z."/>
            <person name="Wang P."/>
            <person name="Lu Y."/>
            <person name="Xue L.J."/>
            <person name="Wei G."/>
            <person name="Tian Y."/>
            <person name="Baishi H."/>
            <person name="Xu H."/>
            <person name="Shi J."/>
            <person name="Cheng T."/>
            <person name="Wang G."/>
            <person name="Yi Y."/>
            <person name="Chen J."/>
        </authorList>
    </citation>
    <scope>NUCLEOTIDE SEQUENCE</scope>
    <source>
        <strain evidence="4">Lc1</strain>
    </source>
</reference>
<dbReference type="EMBL" id="WVTB01000059">
    <property type="protein sequence ID" value="KAF3802814.1"/>
    <property type="molecule type" value="Genomic_DNA"/>
</dbReference>
<evidence type="ECO:0000256" key="1">
    <source>
        <dbReference type="SAM" id="MobiDB-lite"/>
    </source>
</evidence>
<dbReference type="PANTHER" id="PTHR38123">
    <property type="entry name" value="CELL WALL SERINE-THREONINE-RICH GALACTOMANNOPROTEIN MP1 (AFU_ORTHOLOGUE AFUA_4G03240)"/>
    <property type="match status" value="1"/>
</dbReference>
<dbReference type="GeneID" id="69007354"/>
<dbReference type="GO" id="GO:0005576">
    <property type="term" value="C:extracellular region"/>
    <property type="evidence" value="ECO:0007669"/>
    <property type="project" value="TreeGrafter"/>
</dbReference>
<evidence type="ECO:0008006" key="6">
    <source>
        <dbReference type="Google" id="ProtNLM"/>
    </source>
</evidence>
<dbReference type="InterPro" id="IPR021054">
    <property type="entry name" value="Cell_wall_mannoprotein_1"/>
</dbReference>
<evidence type="ECO:0000313" key="5">
    <source>
        <dbReference type="Proteomes" id="UP000613401"/>
    </source>
</evidence>
<protein>
    <recommendedName>
        <fullName evidence="6">Cell wall protein</fullName>
    </recommendedName>
</protein>
<keyword evidence="2" id="KW-0472">Membrane</keyword>
<feature type="chain" id="PRO_5034439600" description="Cell wall protein" evidence="3">
    <location>
        <begin position="17"/>
        <end position="276"/>
    </location>
</feature>
<feature type="compositionally biased region" description="Low complexity" evidence="1">
    <location>
        <begin position="190"/>
        <end position="216"/>
    </location>
</feature>
<keyword evidence="2" id="KW-1133">Transmembrane helix</keyword>
<evidence type="ECO:0000256" key="2">
    <source>
        <dbReference type="SAM" id="Phobius"/>
    </source>
</evidence>
<gene>
    <name evidence="4" type="ORF">GCG54_00000181</name>
</gene>
<feature type="region of interest" description="Disordered" evidence="1">
    <location>
        <begin position="176"/>
        <end position="250"/>
    </location>
</feature>
<keyword evidence="5" id="KW-1185">Reference proteome</keyword>
<feature type="signal peptide" evidence="3">
    <location>
        <begin position="1"/>
        <end position="16"/>
    </location>
</feature>
<sequence>MKFSAPIALFAAGVLAAPSASELCTRELSTVNTIMTTVLNGIQNLDTTCLSYTGGPGPELTNASTYMLEIIRTATNNAAAMLPLTMEEAQAFQPLSDQLNAAGDKLLTDISSKVTLFSAACICDTTLNWVAQIAGNVNTLMTTISTKFPAGGKGGDEIAHFTQVFSDMQSQLSECSGKPCAGAGGNDKSVPATTRPVAGAPAPTGVTPGAAVPAPGHSNNSTKGASPTAKGTNGDASATTKGTKEASPTAKGVVTAGAAATFSGAGLAVAIAALLI</sequence>
<dbReference type="Proteomes" id="UP000613401">
    <property type="component" value="Unassembled WGS sequence"/>
</dbReference>
<organism evidence="4 5">
    <name type="scientific">Colletotrichum gloeosporioides</name>
    <name type="common">Anthracnose fungus</name>
    <name type="synonym">Glomerella cingulata</name>
    <dbReference type="NCBI Taxonomy" id="474922"/>
    <lineage>
        <taxon>Eukaryota</taxon>
        <taxon>Fungi</taxon>
        <taxon>Dikarya</taxon>
        <taxon>Ascomycota</taxon>
        <taxon>Pezizomycotina</taxon>
        <taxon>Sordariomycetes</taxon>
        <taxon>Hypocreomycetidae</taxon>
        <taxon>Glomerellales</taxon>
        <taxon>Glomerellaceae</taxon>
        <taxon>Colletotrichum</taxon>
        <taxon>Colletotrichum gloeosporioides species complex</taxon>
    </lineage>
</organism>
<accession>A0A8H4CFA5</accession>
<keyword evidence="2" id="KW-0812">Transmembrane</keyword>
<evidence type="ECO:0000313" key="4">
    <source>
        <dbReference type="EMBL" id="KAF3802814.1"/>
    </source>
</evidence>
<evidence type="ECO:0000256" key="3">
    <source>
        <dbReference type="SAM" id="SignalP"/>
    </source>
</evidence>
<name>A0A8H4CFA5_COLGL</name>
<proteinExistence type="predicted"/>
<comment type="caution">
    <text evidence="4">The sequence shown here is derived from an EMBL/GenBank/DDBJ whole genome shotgun (WGS) entry which is preliminary data.</text>
</comment>
<keyword evidence="3" id="KW-0732">Signal</keyword>
<dbReference type="AlphaFoldDB" id="A0A8H4CFA5"/>
<reference evidence="4" key="2">
    <citation type="submission" date="2020-03" db="EMBL/GenBank/DDBJ databases">
        <authorList>
            <person name="Fu F.-F."/>
            <person name="Chen J."/>
        </authorList>
    </citation>
    <scope>NUCLEOTIDE SEQUENCE</scope>
    <source>
        <strain evidence="4">Lc1</strain>
    </source>
</reference>
<feature type="compositionally biased region" description="Polar residues" evidence="1">
    <location>
        <begin position="217"/>
        <end position="241"/>
    </location>
</feature>